<gene>
    <name evidence="2" type="ORF">DUNSADRAFT_16690</name>
</gene>
<dbReference type="Proteomes" id="UP000815325">
    <property type="component" value="Unassembled WGS sequence"/>
</dbReference>
<sequence length="517" mass="56844">MSMPQLLLLFEAFPEIFDDIIKMVRSDTGFKSLCQSCRTFHGAQAFLGKITTLKLRLWNEEANGSVAQQLATVPRGAHITKLVLCHARGSGIDASPFLSFQRGMMIHLNCWRPGMLELSRITSLELKDIKYAKRLNGVFGGTLFKALPNLQHLDVADIYRSEELLNDCAEVGLPLKSLAVSCDSGFPGSDSDLFGAMGRLTSLEALTIYADVAHHQDLPLISGLTRLMSFTWDVQEGADFEVEHGNFGDVLTCWSNLTTLSLFNCAPRVPLGPESLRFLHIHLLHSGSLIALHPLPQGMVFSIDLLLLEVSSNLEAVHRALGDLDQATTEVDFTCSHLRLMCGTHHAKGSLHAALPLLATHSHVFIRAGTHEVSAMHVRVMPGEILQLASQFTRISKMGLVDYDLTSMHVLDEAVNLPGLSVLQLRFRDEGGTRRACELQVASVAGQVRQQPVPLTIEYEVYPYPEGYPDEVPGWMLSIGSGWDSHSAAGLQSQVSLCNKVPCKFAVFSRALNDAFF</sequence>
<evidence type="ECO:0008006" key="4">
    <source>
        <dbReference type="Google" id="ProtNLM"/>
    </source>
</evidence>
<name>A0ABQ7H0S7_DUNSA</name>
<dbReference type="EMBL" id="MU069513">
    <property type="protein sequence ID" value="KAF5840457.1"/>
    <property type="molecule type" value="Genomic_DNA"/>
</dbReference>
<evidence type="ECO:0000313" key="3">
    <source>
        <dbReference type="Proteomes" id="UP000815325"/>
    </source>
</evidence>
<reference evidence="2" key="1">
    <citation type="submission" date="2017-08" db="EMBL/GenBank/DDBJ databases">
        <authorList>
            <person name="Polle J.E."/>
            <person name="Barry K."/>
            <person name="Cushman J."/>
            <person name="Schmutz J."/>
            <person name="Tran D."/>
            <person name="Hathwaick L.T."/>
            <person name="Yim W.C."/>
            <person name="Jenkins J."/>
            <person name="Mckie-Krisberg Z.M."/>
            <person name="Prochnik S."/>
            <person name="Lindquist E."/>
            <person name="Dockter R.B."/>
            <person name="Adam C."/>
            <person name="Molina H."/>
            <person name="Bunkerborg J."/>
            <person name="Jin E."/>
            <person name="Buchheim M."/>
            <person name="Magnuson J."/>
        </authorList>
    </citation>
    <scope>NUCLEOTIDE SEQUENCE</scope>
    <source>
        <strain evidence="2">CCAP 19/18</strain>
    </source>
</reference>
<accession>A0ABQ7H0S7</accession>
<dbReference type="Gene3D" id="3.80.10.10">
    <property type="entry name" value="Ribonuclease Inhibitor"/>
    <property type="match status" value="1"/>
</dbReference>
<dbReference type="EMBL" id="MU069513">
    <property type="protein sequence ID" value="KAF5840456.1"/>
    <property type="molecule type" value="Genomic_DNA"/>
</dbReference>
<reference evidence="2" key="2">
    <citation type="submission" date="2020-06" db="EMBL/GenBank/DDBJ databases">
        <authorList>
            <consortium name="DOE Joint Genome Institute"/>
            <person name="Calhoun S."/>
            <person name="Polle J.E."/>
            <person name="Mckie-Krisberg Z."/>
            <person name="Prochnik S."/>
            <person name="Neofotis P."/>
            <person name="Yim W.C."/>
            <person name="Hathwaik L.T."/>
            <person name="Jenkins J."/>
            <person name="Molina H."/>
            <person name="Bunkenborg J."/>
            <person name="Grigoriev I.V."/>
            <person name="Barry K."/>
            <person name="Schmutz J."/>
            <person name="Jin E."/>
            <person name="Cushman J.C."/>
            <person name="Magnuson J.K."/>
        </authorList>
    </citation>
    <scope>NUCLEOTIDE SEQUENCE</scope>
    <source>
        <strain evidence="2">CCAP 19/18</strain>
    </source>
</reference>
<dbReference type="SUPFAM" id="SSF52047">
    <property type="entry name" value="RNI-like"/>
    <property type="match status" value="1"/>
</dbReference>
<evidence type="ECO:0000256" key="1">
    <source>
        <dbReference type="ARBA" id="ARBA00004430"/>
    </source>
</evidence>
<proteinExistence type="predicted"/>
<keyword evidence="3" id="KW-1185">Reference proteome</keyword>
<comment type="caution">
    <text evidence="2">The sequence shown here is derived from an EMBL/GenBank/DDBJ whole genome shotgun (WGS) entry which is preliminary data.</text>
</comment>
<organism evidence="2 3">
    <name type="scientific">Dunaliella salina</name>
    <name type="common">Green alga</name>
    <name type="synonym">Protococcus salinus</name>
    <dbReference type="NCBI Taxonomy" id="3046"/>
    <lineage>
        <taxon>Eukaryota</taxon>
        <taxon>Viridiplantae</taxon>
        <taxon>Chlorophyta</taxon>
        <taxon>core chlorophytes</taxon>
        <taxon>Chlorophyceae</taxon>
        <taxon>CS clade</taxon>
        <taxon>Chlamydomonadales</taxon>
        <taxon>Dunaliellaceae</taxon>
        <taxon>Dunaliella</taxon>
    </lineage>
</organism>
<evidence type="ECO:0000313" key="2">
    <source>
        <dbReference type="EMBL" id="KAF5840456.1"/>
    </source>
</evidence>
<dbReference type="InterPro" id="IPR032675">
    <property type="entry name" value="LRR_dom_sf"/>
</dbReference>
<protein>
    <recommendedName>
        <fullName evidence="4">Encoded protein</fullName>
    </recommendedName>
</protein>
<comment type="subcellular location">
    <subcellularLocation>
        <location evidence="1">Cytoplasm</location>
        <location evidence="1">Cytoskeleton</location>
        <location evidence="1">Cilium axoneme</location>
    </subcellularLocation>
</comment>